<organism evidence="7 8">
    <name type="scientific">Glomus cerebriforme</name>
    <dbReference type="NCBI Taxonomy" id="658196"/>
    <lineage>
        <taxon>Eukaryota</taxon>
        <taxon>Fungi</taxon>
        <taxon>Fungi incertae sedis</taxon>
        <taxon>Mucoromycota</taxon>
        <taxon>Glomeromycotina</taxon>
        <taxon>Glomeromycetes</taxon>
        <taxon>Glomerales</taxon>
        <taxon>Glomeraceae</taxon>
        <taxon>Glomus</taxon>
    </lineage>
</organism>
<evidence type="ECO:0000256" key="5">
    <source>
        <dbReference type="SAM" id="MobiDB-lite"/>
    </source>
</evidence>
<dbReference type="PROSITE" id="PS50808">
    <property type="entry name" value="ZF_BED"/>
    <property type="match status" value="1"/>
</dbReference>
<feature type="non-terminal residue" evidence="7">
    <location>
        <position position="299"/>
    </location>
</feature>
<evidence type="ECO:0000256" key="1">
    <source>
        <dbReference type="ARBA" id="ARBA00022723"/>
    </source>
</evidence>
<comment type="caution">
    <text evidence="7">The sequence shown here is derived from an EMBL/GenBank/DDBJ whole genome shotgun (WGS) entry which is preliminary data.</text>
</comment>
<dbReference type="Proteomes" id="UP000265703">
    <property type="component" value="Unassembled WGS sequence"/>
</dbReference>
<dbReference type="InterPro" id="IPR003656">
    <property type="entry name" value="Znf_BED"/>
</dbReference>
<dbReference type="InterPro" id="IPR006597">
    <property type="entry name" value="Sel1-like"/>
</dbReference>
<evidence type="ECO:0000259" key="6">
    <source>
        <dbReference type="PROSITE" id="PS50808"/>
    </source>
</evidence>
<proteinExistence type="predicted"/>
<evidence type="ECO:0000256" key="3">
    <source>
        <dbReference type="ARBA" id="ARBA00022833"/>
    </source>
</evidence>
<evidence type="ECO:0000256" key="4">
    <source>
        <dbReference type="PROSITE-ProRule" id="PRU00027"/>
    </source>
</evidence>
<feature type="domain" description="BED-type" evidence="6">
    <location>
        <begin position="3"/>
        <end position="57"/>
    </location>
</feature>
<sequence length="299" mass="34417">MVRKKGPVWEHFQIISKNNDPHPHVRCKYCSKDFRRAVPERMRAHIDKKCPVAPNNAKFQFIQQNTTRINNVSDHLSEEEQKSPEFLLAKLYSSFKLSNREEEKMQTDDSGDIEGSSNSSHLGHKIGVEKNTIKAFELYKKAAEKGYIEKNKIKEFELYKEAAAKDHIDSIYRLGNCYLLGIGTEKKEIKAFELYKKAADKDHIDSIYRLGNCYLFGTGTEENEFKAFELYKKAADKGHIDSINYLGNCYKFGTGTEINKIKAFELYEKAADKGHIDSIYRLGNCYYFGTGTEKNEIKA</sequence>
<dbReference type="AlphaFoldDB" id="A0A397SWT1"/>
<dbReference type="OrthoDB" id="2304973at2759"/>
<dbReference type="SMART" id="SM00671">
    <property type="entry name" value="SEL1"/>
    <property type="match status" value="4"/>
</dbReference>
<name>A0A397SWT1_9GLOM</name>
<evidence type="ECO:0000313" key="8">
    <source>
        <dbReference type="Proteomes" id="UP000265703"/>
    </source>
</evidence>
<keyword evidence="2 4" id="KW-0863">Zinc-finger</keyword>
<accession>A0A397SWT1</accession>
<feature type="region of interest" description="Disordered" evidence="5">
    <location>
        <begin position="100"/>
        <end position="121"/>
    </location>
</feature>
<dbReference type="InterPro" id="IPR011990">
    <property type="entry name" value="TPR-like_helical_dom_sf"/>
</dbReference>
<protein>
    <recommendedName>
        <fullName evidence="6">BED-type domain-containing protein</fullName>
    </recommendedName>
</protein>
<reference evidence="7 8" key="1">
    <citation type="submission" date="2018-06" db="EMBL/GenBank/DDBJ databases">
        <title>Comparative genomics reveals the genomic features of Rhizophagus irregularis, R. cerebriforme, R. diaphanum and Gigaspora rosea, and their symbiotic lifestyle signature.</title>
        <authorList>
            <person name="Morin E."/>
            <person name="San Clemente H."/>
            <person name="Chen E.C.H."/>
            <person name="De La Providencia I."/>
            <person name="Hainaut M."/>
            <person name="Kuo A."/>
            <person name="Kohler A."/>
            <person name="Murat C."/>
            <person name="Tang N."/>
            <person name="Roy S."/>
            <person name="Loubradou J."/>
            <person name="Henrissat B."/>
            <person name="Grigoriev I.V."/>
            <person name="Corradi N."/>
            <person name="Roux C."/>
            <person name="Martin F.M."/>
        </authorList>
    </citation>
    <scope>NUCLEOTIDE SEQUENCE [LARGE SCALE GENOMIC DNA]</scope>
    <source>
        <strain evidence="7 8">DAOM 227022</strain>
    </source>
</reference>
<dbReference type="PANTHER" id="PTHR43628:SF1">
    <property type="entry name" value="CHITIN SYNTHASE REGULATORY FACTOR 2-RELATED"/>
    <property type="match status" value="1"/>
</dbReference>
<dbReference type="Gene3D" id="1.25.40.10">
    <property type="entry name" value="Tetratricopeptide repeat domain"/>
    <property type="match status" value="1"/>
</dbReference>
<dbReference type="Pfam" id="PF08238">
    <property type="entry name" value="Sel1"/>
    <property type="match status" value="5"/>
</dbReference>
<evidence type="ECO:0000313" key="7">
    <source>
        <dbReference type="EMBL" id="RIA88465.1"/>
    </source>
</evidence>
<keyword evidence="8" id="KW-1185">Reference proteome</keyword>
<dbReference type="Pfam" id="PF02892">
    <property type="entry name" value="zf-BED"/>
    <property type="match status" value="1"/>
</dbReference>
<keyword evidence="3" id="KW-0862">Zinc</keyword>
<dbReference type="InterPro" id="IPR052945">
    <property type="entry name" value="Mitotic_Regulator"/>
</dbReference>
<dbReference type="STRING" id="658196.A0A397SWT1"/>
<dbReference type="SUPFAM" id="SSF81901">
    <property type="entry name" value="HCP-like"/>
    <property type="match status" value="2"/>
</dbReference>
<dbReference type="PANTHER" id="PTHR43628">
    <property type="entry name" value="ACTIVATOR OF C KINASE PROTEIN 1-RELATED"/>
    <property type="match status" value="1"/>
</dbReference>
<dbReference type="GO" id="GO:0008270">
    <property type="term" value="F:zinc ion binding"/>
    <property type="evidence" value="ECO:0007669"/>
    <property type="project" value="UniProtKB-KW"/>
</dbReference>
<evidence type="ECO:0000256" key="2">
    <source>
        <dbReference type="ARBA" id="ARBA00022771"/>
    </source>
</evidence>
<dbReference type="EMBL" id="QKYT01000262">
    <property type="protein sequence ID" value="RIA88465.1"/>
    <property type="molecule type" value="Genomic_DNA"/>
</dbReference>
<gene>
    <name evidence="7" type="ORF">C1645_725880</name>
</gene>
<keyword evidence="1" id="KW-0479">Metal-binding</keyword>
<dbReference type="GO" id="GO:0003677">
    <property type="term" value="F:DNA binding"/>
    <property type="evidence" value="ECO:0007669"/>
    <property type="project" value="InterPro"/>
</dbReference>